<dbReference type="GO" id="GO:0004022">
    <property type="term" value="F:alcohol dehydrogenase (NAD+) activity"/>
    <property type="evidence" value="ECO:0007669"/>
    <property type="project" value="TreeGrafter"/>
</dbReference>
<dbReference type="InterPro" id="IPR056798">
    <property type="entry name" value="ADH_Fe_C"/>
</dbReference>
<feature type="domain" description="Alcohol dehydrogenase iron-type/glycerol dehydrogenase GldA" evidence="4">
    <location>
        <begin position="8"/>
        <end position="174"/>
    </location>
</feature>
<evidence type="ECO:0000256" key="1">
    <source>
        <dbReference type="ARBA" id="ARBA00001962"/>
    </source>
</evidence>
<dbReference type="Pfam" id="PF25137">
    <property type="entry name" value="ADH_Fe_C"/>
    <property type="match status" value="1"/>
</dbReference>
<dbReference type="EMBL" id="RJVQ01000003">
    <property type="protein sequence ID" value="RQW63349.1"/>
    <property type="molecule type" value="Genomic_DNA"/>
</dbReference>
<evidence type="ECO:0000313" key="7">
    <source>
        <dbReference type="Proteomes" id="UP000281112"/>
    </source>
</evidence>
<dbReference type="OrthoDB" id="9815791at2"/>
<sequence>MFQFMTSTKICFGEGVLEQSLSIINQYGYSVLLVSGKDPSRFNIVVEYLKAQKMHYQHVGISGEPYIKVVEEIAQRARLFKPDVVVAIGGGSVIDTGKALAALIPNKGNLYDYVEAVGRRVPLKAKPLPFIAIPTTAATGSEVTKNAVLKSGQDKIKVSLRGPEMLPDVALIDPSLTYGMDPYKSSRGAMDAFVHLMEAYVCGEPNPITDMICEEGLKRIRTSIVAACLHDDHAARSDISFAAMLGGMALSNAKLGAAHGLASALGGKLDAPHAVITARLAPHVMQENINAAREQGRKDILKRYMKLAQILTGRKHTHVEDSVLWVNMMLNQLPIPDLGDFGVCKTSFEDVADDALVSFSIKGNPIPLTKERLMLILDQVCSCDGNCHDEVTEQYNEVEYISDPTLVHGASTE</sequence>
<dbReference type="PANTHER" id="PTHR11496">
    <property type="entry name" value="ALCOHOL DEHYDROGENASE"/>
    <property type="match status" value="1"/>
</dbReference>
<evidence type="ECO:0000259" key="4">
    <source>
        <dbReference type="Pfam" id="PF00465"/>
    </source>
</evidence>
<dbReference type="PANTHER" id="PTHR11496:SF102">
    <property type="entry name" value="ALCOHOL DEHYDROGENASE 4"/>
    <property type="match status" value="1"/>
</dbReference>
<evidence type="ECO:0000313" key="6">
    <source>
        <dbReference type="EMBL" id="RQW63349.1"/>
    </source>
</evidence>
<accession>A0A3N9TGP5</accession>
<gene>
    <name evidence="6" type="ORF">EES38_08850</name>
</gene>
<proteinExistence type="inferred from homology"/>
<evidence type="ECO:0000256" key="3">
    <source>
        <dbReference type="ARBA" id="ARBA00023002"/>
    </source>
</evidence>
<organism evidence="6 7">
    <name type="scientific">Vibrio viridaestus</name>
    <dbReference type="NCBI Taxonomy" id="2487322"/>
    <lineage>
        <taxon>Bacteria</taxon>
        <taxon>Pseudomonadati</taxon>
        <taxon>Pseudomonadota</taxon>
        <taxon>Gammaproteobacteria</taxon>
        <taxon>Vibrionales</taxon>
        <taxon>Vibrionaceae</taxon>
        <taxon>Vibrio</taxon>
    </lineage>
</organism>
<dbReference type="InterPro" id="IPR039697">
    <property type="entry name" value="Alcohol_dehydrogenase_Fe"/>
</dbReference>
<keyword evidence="3" id="KW-0560">Oxidoreductase</keyword>
<keyword evidence="7" id="KW-1185">Reference proteome</keyword>
<evidence type="ECO:0000256" key="2">
    <source>
        <dbReference type="ARBA" id="ARBA00007358"/>
    </source>
</evidence>
<feature type="domain" description="Fe-containing alcohol dehydrogenase-like C-terminal" evidence="5">
    <location>
        <begin position="188"/>
        <end position="379"/>
    </location>
</feature>
<dbReference type="InterPro" id="IPR001670">
    <property type="entry name" value="ADH_Fe/GldA"/>
</dbReference>
<evidence type="ECO:0000259" key="5">
    <source>
        <dbReference type="Pfam" id="PF25137"/>
    </source>
</evidence>
<reference evidence="6 7" key="1">
    <citation type="submission" date="2018-11" db="EMBL/GenBank/DDBJ databases">
        <title>Vibrio LJC006 sp. nov., isolated from seawater during the bloom of the enteromorpha.</title>
        <authorList>
            <person name="Liang J."/>
        </authorList>
    </citation>
    <scope>NUCLEOTIDE SEQUENCE [LARGE SCALE GENOMIC DNA]</scope>
    <source>
        <strain evidence="6 7">LJC006</strain>
    </source>
</reference>
<dbReference type="Proteomes" id="UP000281112">
    <property type="component" value="Unassembled WGS sequence"/>
</dbReference>
<dbReference type="Pfam" id="PF00465">
    <property type="entry name" value="Fe-ADH"/>
    <property type="match status" value="1"/>
</dbReference>
<dbReference type="FunFam" id="3.40.50.1970:FF:000003">
    <property type="entry name" value="Alcohol dehydrogenase, iron-containing"/>
    <property type="match status" value="1"/>
</dbReference>
<dbReference type="RefSeq" id="WP_124936815.1">
    <property type="nucleotide sequence ID" value="NZ_RJVQ01000003.1"/>
</dbReference>
<name>A0A3N9TGP5_9VIBR</name>
<dbReference type="GO" id="GO:0046872">
    <property type="term" value="F:metal ion binding"/>
    <property type="evidence" value="ECO:0007669"/>
    <property type="project" value="InterPro"/>
</dbReference>
<protein>
    <submittedName>
        <fullName evidence="6">Iron-containing alcohol dehydrogenase</fullName>
    </submittedName>
</protein>
<dbReference type="SUPFAM" id="SSF56796">
    <property type="entry name" value="Dehydroquinate synthase-like"/>
    <property type="match status" value="1"/>
</dbReference>
<dbReference type="Gene3D" id="3.40.50.1970">
    <property type="match status" value="1"/>
</dbReference>
<dbReference type="Gene3D" id="1.20.1090.10">
    <property type="entry name" value="Dehydroquinate synthase-like - alpha domain"/>
    <property type="match status" value="1"/>
</dbReference>
<comment type="caution">
    <text evidence="6">The sequence shown here is derived from an EMBL/GenBank/DDBJ whole genome shotgun (WGS) entry which is preliminary data.</text>
</comment>
<comment type="similarity">
    <text evidence="2">Belongs to the iron-containing alcohol dehydrogenase family.</text>
</comment>
<comment type="cofactor">
    <cofactor evidence="1">
        <name>Fe cation</name>
        <dbReference type="ChEBI" id="CHEBI:24875"/>
    </cofactor>
</comment>
<dbReference type="AlphaFoldDB" id="A0A3N9TGP5"/>
<dbReference type="CDD" id="cd08183">
    <property type="entry name" value="Fe-ADH-like"/>
    <property type="match status" value="1"/>
</dbReference>